<dbReference type="PANTHER" id="PTHR24220">
    <property type="entry name" value="IMPORT ATP-BINDING PROTEIN"/>
    <property type="match status" value="1"/>
</dbReference>
<dbReference type="EMBL" id="JAAFYZ010000103">
    <property type="protein sequence ID" value="MBS2550461.1"/>
    <property type="molecule type" value="Genomic_DNA"/>
</dbReference>
<sequence>MTMIAAAGLAKSYGAEPNRVPALRGVDVAIPEGTFTAVTGPSGSGKSTPLHCLSGLDTVDAGTVRIGDTEITALPERALTRLRRERIGFVFQAFNLLPTLTAGENIVLPLELTGRRPDAEHFEAVVTLLGLADRLEHRPAQLSGGQAQRVAIRTEIWRPGGDDALAGAVSGNVCPGAFALLGSSRCGSRCAGRRAGFVGGWSLLGAGVCWGLEFVGRVAVGLWFSKHFTAFGHG</sequence>
<dbReference type="PANTHER" id="PTHR24220:SF685">
    <property type="entry name" value="ABC TRANSPORTER RELATED"/>
    <property type="match status" value="1"/>
</dbReference>
<organism evidence="2 3">
    <name type="scientific">Catenulispora pinistramenti</name>
    <dbReference type="NCBI Taxonomy" id="2705254"/>
    <lineage>
        <taxon>Bacteria</taxon>
        <taxon>Bacillati</taxon>
        <taxon>Actinomycetota</taxon>
        <taxon>Actinomycetes</taxon>
        <taxon>Catenulisporales</taxon>
        <taxon>Catenulisporaceae</taxon>
        <taxon>Catenulispora</taxon>
    </lineage>
</organism>
<feature type="domain" description="ABC transporter" evidence="1">
    <location>
        <begin position="4"/>
        <end position="234"/>
    </location>
</feature>
<dbReference type="InterPro" id="IPR015854">
    <property type="entry name" value="ABC_transpr_LolD-like"/>
</dbReference>
<accession>A0ABS5KWL0</accession>
<dbReference type="InterPro" id="IPR003439">
    <property type="entry name" value="ABC_transporter-like_ATP-bd"/>
</dbReference>
<dbReference type="Pfam" id="PF00005">
    <property type="entry name" value="ABC_tran"/>
    <property type="match status" value="1"/>
</dbReference>
<comment type="caution">
    <text evidence="2">The sequence shown here is derived from an EMBL/GenBank/DDBJ whole genome shotgun (WGS) entry which is preliminary data.</text>
</comment>
<dbReference type="PROSITE" id="PS50893">
    <property type="entry name" value="ABC_TRANSPORTER_2"/>
    <property type="match status" value="1"/>
</dbReference>
<proteinExistence type="predicted"/>
<keyword evidence="2" id="KW-0067">ATP-binding</keyword>
<evidence type="ECO:0000313" key="2">
    <source>
        <dbReference type="EMBL" id="MBS2550461.1"/>
    </source>
</evidence>
<reference evidence="2 3" key="1">
    <citation type="submission" date="2020-02" db="EMBL/GenBank/DDBJ databases">
        <title>Acidophilic actinobacteria isolated from forest soil.</title>
        <authorList>
            <person name="Golinska P."/>
        </authorList>
    </citation>
    <scope>NUCLEOTIDE SEQUENCE [LARGE SCALE GENOMIC DNA]</scope>
    <source>
        <strain evidence="2 3">NL8</strain>
    </source>
</reference>
<keyword evidence="3" id="KW-1185">Reference proteome</keyword>
<dbReference type="GO" id="GO:0005524">
    <property type="term" value="F:ATP binding"/>
    <property type="evidence" value="ECO:0007669"/>
    <property type="project" value="UniProtKB-KW"/>
</dbReference>
<gene>
    <name evidence="2" type="ORF">KGQ19_26680</name>
</gene>
<name>A0ABS5KWL0_9ACTN</name>
<protein>
    <submittedName>
        <fullName evidence="2">ATP-binding cassette domain-containing protein</fullName>
    </submittedName>
</protein>
<evidence type="ECO:0000259" key="1">
    <source>
        <dbReference type="PROSITE" id="PS50893"/>
    </source>
</evidence>
<dbReference type="Gene3D" id="3.40.50.300">
    <property type="entry name" value="P-loop containing nucleotide triphosphate hydrolases"/>
    <property type="match status" value="1"/>
</dbReference>
<evidence type="ECO:0000313" key="3">
    <source>
        <dbReference type="Proteomes" id="UP000730482"/>
    </source>
</evidence>
<keyword evidence="2" id="KW-0547">Nucleotide-binding</keyword>
<dbReference type="Proteomes" id="UP000730482">
    <property type="component" value="Unassembled WGS sequence"/>
</dbReference>
<dbReference type="SUPFAM" id="SSF52540">
    <property type="entry name" value="P-loop containing nucleoside triphosphate hydrolases"/>
    <property type="match status" value="1"/>
</dbReference>
<dbReference type="InterPro" id="IPR027417">
    <property type="entry name" value="P-loop_NTPase"/>
</dbReference>